<feature type="region of interest" description="Disordered" evidence="1">
    <location>
        <begin position="893"/>
        <end position="912"/>
    </location>
</feature>
<feature type="region of interest" description="Disordered" evidence="1">
    <location>
        <begin position="1741"/>
        <end position="1766"/>
    </location>
</feature>
<feature type="compositionally biased region" description="Polar residues" evidence="1">
    <location>
        <begin position="1371"/>
        <end position="1382"/>
    </location>
</feature>
<reference evidence="3" key="1">
    <citation type="submission" date="2021-05" db="EMBL/GenBank/DDBJ databases">
        <title>A free-living protist that lacks canonical eukaryotic 1 DNA replication and segregation systems.</title>
        <authorList>
            <person name="Salas-Leiva D.E."/>
            <person name="Tromer E.C."/>
            <person name="Curtis B.A."/>
            <person name="Jerlstrom-Hultqvist J."/>
            <person name="Kolisko M."/>
            <person name="Yi Z."/>
            <person name="Salas-Leiva J.S."/>
            <person name="Gallot-Lavallee L."/>
            <person name="Kops G.J.P.L."/>
            <person name="Archibald J.M."/>
            <person name="Simpson A.G.B."/>
            <person name="Roger A.J."/>
        </authorList>
    </citation>
    <scope>NUCLEOTIDE SEQUENCE</scope>
    <source>
        <strain evidence="3">BICM</strain>
    </source>
</reference>
<feature type="region of interest" description="Disordered" evidence="1">
    <location>
        <begin position="2455"/>
        <end position="2583"/>
    </location>
</feature>
<feature type="region of interest" description="Disordered" evidence="1">
    <location>
        <begin position="226"/>
        <end position="252"/>
    </location>
</feature>
<dbReference type="EMBL" id="JAHDYR010000029">
    <property type="protein sequence ID" value="KAG9392969.1"/>
    <property type="molecule type" value="Genomic_DNA"/>
</dbReference>
<feature type="region of interest" description="Disordered" evidence="1">
    <location>
        <begin position="1063"/>
        <end position="1143"/>
    </location>
</feature>
<dbReference type="Proteomes" id="UP000717585">
    <property type="component" value="Unassembled WGS sequence"/>
</dbReference>
<feature type="region of interest" description="Disordered" evidence="1">
    <location>
        <begin position="1250"/>
        <end position="1293"/>
    </location>
</feature>
<feature type="compositionally biased region" description="Polar residues" evidence="1">
    <location>
        <begin position="1089"/>
        <end position="1103"/>
    </location>
</feature>
<feature type="region of interest" description="Disordered" evidence="1">
    <location>
        <begin position="705"/>
        <end position="724"/>
    </location>
</feature>
<feature type="compositionally biased region" description="Polar residues" evidence="1">
    <location>
        <begin position="1465"/>
        <end position="1476"/>
    </location>
</feature>
<keyword evidence="2" id="KW-0472">Membrane</keyword>
<feature type="region of interest" description="Disordered" evidence="1">
    <location>
        <begin position="1156"/>
        <end position="1195"/>
    </location>
</feature>
<feature type="region of interest" description="Disordered" evidence="1">
    <location>
        <begin position="644"/>
        <end position="682"/>
    </location>
</feature>
<feature type="compositionally biased region" description="Acidic residues" evidence="1">
    <location>
        <begin position="2519"/>
        <end position="2530"/>
    </location>
</feature>
<feature type="region of interest" description="Disordered" evidence="1">
    <location>
        <begin position="363"/>
        <end position="406"/>
    </location>
</feature>
<feature type="region of interest" description="Disordered" evidence="1">
    <location>
        <begin position="799"/>
        <end position="818"/>
    </location>
</feature>
<sequence>MVEVLDAVVISGSITILLLILVLAFFLTCSLVFLVMFCSIHFLIRRKKRKILNPNRSAQQAQSADVQQTAGLAESPVSQSQPSEYAEEYPPVEDMAELPGVVADVAAAPVIMHPMSYRGDFTPPESPTPAEPVKKAVPKRDEADDIRPGVVVSDAVAQPHPEEIKPASPGPAAKRSVRFGDELVAETVTEDAVAQPHPEEIKPASPGPAAKQPVRFGDELVAEVVTDNAMPRGPRLDEIRPSSPNPAAKRPVNFGDELVAEAVTDDHMPVDDDVDEIRASPSPAHPMSFVDDLETAAADSRSAVKSAVQMDGSHDVGAIRPGVVVSDAVSHAQPGEIRPDSPGPAAKQPVRFGDELVAEVVTDNAMPRGPRLDEIRPSSPNPAAKSDSAEFSSAVRSTVQTAQMDGMRDMGAIRPGVVVSDAVSHAQPGEIRPDSPGPAAKQPVRFGDELVAEVVTDNAMPRGPRLDEIRPSSPNPAAKSDSAEFSSAVRSTVQTAQMDGMRDMGAIRPGVVVSDAVSHAQPGEIRPDSPGPAAKQPVRFGDELVAEVVTDNAMPRGPRLDEIRPSSPNPAAKSDSAEFSSAVRSTVQTAQMDGMRDMGAIRPGVVVSDAVSHAQPGEIRPDSPGPAAKQPVRFGDELVAEVVTDNAMPRGPRLDEIRPSSPNPAAKSDSAEFSSAVRSTVQTAQMDGMRDMGAIRPGVVVSDAVSHAQPGEIRPDSPGPAAKQPVRFGDELVAEVVTDNAMPRGPRLDEIRPSSPNPAAKSDSAEFSSAVRSTVQTAQMDGMRDMGAIRPGVVVSDAVSHAQPGEIRPDSPGPAAKQPVRFGDELVAEVVTDNAMPRGPRLDEIRPSSPNPAAKSDSAEFSSAVRSTVQTAQMDGMRDMGAIRPGVVVSDAVSHAQPGEIRPDSPGPAAKQPVRFGDELVAEVVTDNAMPRGPRLDEIRPSSPNPAAKRPVNFGDELVAEAVTDDHMPVDDDVDEIRASPSPAHPMSFVDDLETAAADSRSAVKSAVQMDGSHDVGAIRPGVVVSDAVSHAQPGEIRPDSPGPAAKQPVRFGDELVAEVVTDNAMPRGPRLDEIRPSSPNPAAKSDSAEFSSAVRSTVQTAQMDGMRDMGAIRPGVVVSDAVSHAQPGEIRPDSPGPAAKQPVRFGDELVAEVVTDNAMPRGPRLDEIRPSSPNPAAKSDSAEFSSAVRSTVQTAQMDGMRDMGAIRPGVVVSDAVSHAQPGEIRPDSPGPAAKQPVRFGDELVAEVVTDNAMPRGPRLDEIRPSSPNPAAKSDSAEFSSAVRSTVQTAQMDGMRDMGAIRPGVVVSDAVSHAQPGEIRPDSPGPAAKQPVRFGDELVAEVVTDNAMPRGPRLDEIRPSSPNPAAKSDSAEFSSAVRSTVQTAQMDGMRDMGAIRPGVVVSDAVSHAQPGEIRPDSPGPAAKQPVRFGDELVAEVVTDNAMPRGPRLDEIRPSSPNPAAKSDSAEFSSAVRSTVQTAQMDGMRDMGAIRPGVVVSDAVSHAQPGEIRPDSPGPAAKQPVRFGDELVAEVVTDNAMPRGPRLDEIRPSSPNPAAKSDSAEFSSAVRSTVQTAQMDGMRDMGAIRPGVVVSDAVSHAQPGEIRPDSPGPAAKQPVRFGDELVAEVVTDNAMPRGPRLDEIRPSSPNPAAKSDSAEFSSAVRSTVQTAQMDGMRDMGAIRPGVVVSDAVSHAQPGEIRPDSPALATKVDSDVPSVRPTVQAAQMDGTRPVKAIRPGGVVVTSAVSDSPKLDEIRPDSPSPAEKQPVSFGSEVVPGVIETDEMMPTSRLDEIRPASPKETGPPALDFGTAVRPTVAVIMDAKGDEEPTKPTVFGEPRTIGETVARPTSWTTASIPRPAPTRTQPEPANVIVRPARDSMASSASQSAFTGHSAFIQIGRKPARDIAEMGTVDVEPVEPTRVGSPRESDVDDEQEDASPALSHQYTNDEAFISKPRLSSEAMSPRASPELSMRPVLATDVQPAWMEAPRPSQQALKVSQTTVPRGEAAEAKPIRNTIRVSSSDISPTARARPIDRAVRVSQPVLDMTVSSAPAPMAKSVRVSQAVFDLAAPPAEDLSGPIGHSVRVSQPVLDIETQPGEAISGPIGHSVRVSQPVLDGPLPIASADIPMSSPVELAQSMPPSTSVSRIHTPGPAAVVSAVNGRHPALVGGPRTIRNPSVSASMRGASVLADRPTRMYTGQPVKASTMASPRPLRSLQGAHGLVDARIPSVPDLHAPAADLEAPRDLEATAESTLPEAIAIDRSEDSEPEPLIPESDSSPQEPDFSVTVTQSIDMPHPDLVVLQPRVPRARKLLEMEGHPRHEIRVPSPTRPRPLQSAMKQRDESEITIPNPPRRVRIQTTKLPSARVEIEQHKMPEGMDRPRTAPGLNAFVAPASRDAQMVAMAVHSENIRSQPPSVWPSRAVTPMSTRAESVVARAPEYYPTEELPLDEPDDLQDRWAAMKASSAAATPQSQAPATPAPPSPEADEAVSRPMSTEPTEILVPSLSASLKGPNAKEEPTPTIPEPEEADADDESEPVALPPSPPMTEVKQVSTHDTVKGLLRKPAPRGRRLTERQWSTPSGVARMPSMPNSVLDRVRGILGSPM</sequence>
<organism evidence="3 4">
    <name type="scientific">Carpediemonas membranifera</name>
    <dbReference type="NCBI Taxonomy" id="201153"/>
    <lineage>
        <taxon>Eukaryota</taxon>
        <taxon>Metamonada</taxon>
        <taxon>Carpediemonas-like organisms</taxon>
        <taxon>Carpediemonas</taxon>
    </lineage>
</organism>
<feature type="compositionally biased region" description="Polar residues" evidence="1">
    <location>
        <begin position="577"/>
        <end position="587"/>
    </location>
</feature>
<feature type="region of interest" description="Disordered" evidence="1">
    <location>
        <begin position="119"/>
        <end position="142"/>
    </location>
</feature>
<feature type="region of interest" description="Disordered" evidence="1">
    <location>
        <begin position="1532"/>
        <end position="1569"/>
    </location>
</feature>
<feature type="region of interest" description="Disordered" evidence="1">
    <location>
        <begin position="55"/>
        <end position="90"/>
    </location>
</feature>
<feature type="region of interest" description="Disordered" evidence="1">
    <location>
        <begin position="1982"/>
        <end position="2002"/>
    </location>
</feature>
<feature type="region of interest" description="Disordered" evidence="1">
    <location>
        <begin position="1217"/>
        <end position="1236"/>
    </location>
</feature>
<feature type="region of interest" description="Disordered" evidence="1">
    <location>
        <begin position="266"/>
        <end position="288"/>
    </location>
</feature>
<feature type="compositionally biased region" description="Basic residues" evidence="1">
    <location>
        <begin position="2555"/>
        <end position="2564"/>
    </location>
</feature>
<feature type="region of interest" description="Disordered" evidence="1">
    <location>
        <begin position="1629"/>
        <end position="1663"/>
    </location>
</feature>
<evidence type="ECO:0000256" key="1">
    <source>
        <dbReference type="SAM" id="MobiDB-lite"/>
    </source>
</evidence>
<keyword evidence="2" id="KW-1133">Transmembrane helix</keyword>
<keyword evidence="2" id="KW-0812">Transmembrane</keyword>
<feature type="compositionally biased region" description="Polar residues" evidence="1">
    <location>
        <begin position="483"/>
        <end position="494"/>
    </location>
</feature>
<gene>
    <name evidence="3" type="ORF">J8273_5679</name>
</gene>
<feature type="compositionally biased region" description="Basic and acidic residues" evidence="1">
    <location>
        <begin position="132"/>
        <end position="142"/>
    </location>
</feature>
<feature type="region of interest" description="Disordered" evidence="1">
    <location>
        <begin position="1438"/>
        <end position="1476"/>
    </location>
</feature>
<feature type="region of interest" description="Disordered" evidence="1">
    <location>
        <begin position="1499"/>
        <end position="1518"/>
    </location>
</feature>
<feature type="region of interest" description="Disordered" evidence="1">
    <location>
        <begin position="611"/>
        <end position="630"/>
    </location>
</feature>
<feature type="region of interest" description="Disordered" evidence="1">
    <location>
        <begin position="329"/>
        <end position="348"/>
    </location>
</feature>
<evidence type="ECO:0000256" key="2">
    <source>
        <dbReference type="SAM" id="Phobius"/>
    </source>
</evidence>
<feature type="region of interest" description="Disordered" evidence="1">
    <location>
        <begin position="738"/>
        <end position="775"/>
    </location>
</feature>
<feature type="compositionally biased region" description="Polar residues" evidence="1">
    <location>
        <begin position="859"/>
        <end position="873"/>
    </location>
</feature>
<feature type="compositionally biased region" description="Polar residues" evidence="1">
    <location>
        <begin position="1559"/>
        <end position="1569"/>
    </location>
</feature>
<feature type="region of interest" description="Disordered" evidence="1">
    <location>
        <begin position="456"/>
        <end position="494"/>
    </location>
</feature>
<feature type="compositionally biased region" description="Low complexity" evidence="1">
    <location>
        <begin position="2455"/>
        <end position="2471"/>
    </location>
</feature>
<feature type="region of interest" description="Disordered" evidence="1">
    <location>
        <begin position="966"/>
        <end position="988"/>
    </location>
</feature>
<evidence type="ECO:0000313" key="3">
    <source>
        <dbReference type="EMBL" id="KAG9392969.1"/>
    </source>
</evidence>
<feature type="compositionally biased region" description="Polar residues" evidence="1">
    <location>
        <begin position="765"/>
        <end position="775"/>
    </location>
</feature>
<feature type="region of interest" description="Disordered" evidence="1">
    <location>
        <begin position="2252"/>
        <end position="2279"/>
    </location>
</feature>
<proteinExistence type="predicted"/>
<feature type="compositionally biased region" description="Polar residues" evidence="1">
    <location>
        <begin position="1183"/>
        <end position="1195"/>
    </location>
</feature>
<feature type="region of interest" description="Disordered" evidence="1">
    <location>
        <begin position="517"/>
        <end position="536"/>
    </location>
</feature>
<feature type="region of interest" description="Disordered" evidence="1">
    <location>
        <begin position="832"/>
        <end position="875"/>
    </location>
</feature>
<feature type="compositionally biased region" description="Polar residues" evidence="1">
    <location>
        <begin position="1277"/>
        <end position="1291"/>
    </location>
</feature>
<evidence type="ECO:0000313" key="4">
    <source>
        <dbReference type="Proteomes" id="UP000717585"/>
    </source>
</evidence>
<feature type="compositionally biased region" description="Polar residues" evidence="1">
    <location>
        <begin position="2270"/>
        <end position="2279"/>
    </location>
</feature>
<feature type="region of interest" description="Disordered" evidence="1">
    <location>
        <begin position="190"/>
        <end position="212"/>
    </location>
</feature>
<feature type="compositionally biased region" description="Polar residues" evidence="1">
    <location>
        <begin position="1985"/>
        <end position="1997"/>
    </location>
</feature>
<feature type="region of interest" description="Disordered" evidence="1">
    <location>
        <begin position="550"/>
        <end position="587"/>
    </location>
</feature>
<accession>A0A8J6B4R0</accession>
<comment type="caution">
    <text evidence="3">The sequence shown here is derived from an EMBL/GenBank/DDBJ whole genome shotgun (WGS) entry which is preliminary data.</text>
</comment>
<protein>
    <submittedName>
        <fullName evidence="3">Uncharacterized protein</fullName>
    </submittedName>
</protein>
<feature type="compositionally biased region" description="Low complexity" evidence="1">
    <location>
        <begin position="58"/>
        <end position="70"/>
    </location>
</feature>
<feature type="region of interest" description="Disordered" evidence="1">
    <location>
        <begin position="1405"/>
        <end position="1424"/>
    </location>
</feature>
<feature type="region of interest" description="Disordered" evidence="1">
    <location>
        <begin position="1311"/>
        <end position="1330"/>
    </location>
</feature>
<feature type="region of interest" description="Disordered" evidence="1">
    <location>
        <begin position="1593"/>
        <end position="1612"/>
    </location>
</feature>
<feature type="compositionally biased region" description="Polar residues" evidence="1">
    <location>
        <begin position="389"/>
        <end position="403"/>
    </location>
</feature>
<feature type="region of interest" description="Disordered" evidence="1">
    <location>
        <begin position="2317"/>
        <end position="2338"/>
    </location>
</feature>
<feature type="region of interest" description="Disordered" evidence="1">
    <location>
        <begin position="1688"/>
        <end position="1707"/>
    </location>
</feature>
<feature type="region of interest" description="Disordered" evidence="1">
    <location>
        <begin position="1344"/>
        <end position="1382"/>
    </location>
</feature>
<feature type="region of interest" description="Disordered" evidence="1">
    <location>
        <begin position="423"/>
        <end position="443"/>
    </location>
</feature>
<name>A0A8J6B4R0_9EUKA</name>
<keyword evidence="4" id="KW-1185">Reference proteome</keyword>
<feature type="compositionally biased region" description="Polar residues" evidence="1">
    <location>
        <begin position="1653"/>
        <end position="1663"/>
    </location>
</feature>
<feature type="compositionally biased region" description="Polar residues" evidence="1">
    <location>
        <begin position="671"/>
        <end position="682"/>
    </location>
</feature>
<feature type="transmembrane region" description="Helical" evidence="2">
    <location>
        <begin position="16"/>
        <end position="44"/>
    </location>
</feature>
<feature type="region of interest" description="Disordered" evidence="1">
    <location>
        <begin position="1904"/>
        <end position="1965"/>
    </location>
</feature>
<feature type="region of interest" description="Disordered" evidence="1">
    <location>
        <begin position="926"/>
        <end position="952"/>
    </location>
</feature>